<proteinExistence type="predicted"/>
<dbReference type="Pfam" id="PF12146">
    <property type="entry name" value="Hydrolase_4"/>
    <property type="match status" value="1"/>
</dbReference>
<reference evidence="3" key="1">
    <citation type="journal article" date="2019" name="Int. J. Syst. Evol. Microbiol.">
        <title>The Global Catalogue of Microorganisms (GCM) 10K type strain sequencing project: providing services to taxonomists for standard genome sequencing and annotation.</title>
        <authorList>
            <consortium name="The Broad Institute Genomics Platform"/>
            <consortium name="The Broad Institute Genome Sequencing Center for Infectious Disease"/>
            <person name="Wu L."/>
            <person name="Ma J."/>
        </authorList>
    </citation>
    <scope>NUCLEOTIDE SEQUENCE [LARGE SCALE GENOMIC DNA]</scope>
    <source>
        <strain evidence="3">CGMCC 1.15399</strain>
    </source>
</reference>
<dbReference type="RefSeq" id="WP_219532345.1">
    <property type="nucleotide sequence ID" value="NZ_JAHKRM010000014.1"/>
</dbReference>
<sequence>MTETTVEKVTFDADGITLAGHLHLPATADRGLPAVVVAGAWTSVKEQMAGLYARRLAERGLAALAFDFTGFGESGGEPRDVESPSLKVRDLSHAVGYLSSLDRVAPARMGALGICAGGAFAAVAAADDPRIASLALVAPGLQDGELMRLALGGEEAFAARLAAGQKARAHFEATGEVEYVLGVSETDSTAAMFGPYAYYLDPTRGAIPEWGNRWATMAWAEWLTFEPQPSADRITAPVLIVHSESAGIPVGARRFADRLTGARELVWLEGRGQFDFYDTEPTVTESVDNVARHLHATL</sequence>
<organism evidence="2 3">
    <name type="scientific">Nonomuraea guangzhouensis</name>
    <dbReference type="NCBI Taxonomy" id="1291555"/>
    <lineage>
        <taxon>Bacteria</taxon>
        <taxon>Bacillati</taxon>
        <taxon>Actinomycetota</taxon>
        <taxon>Actinomycetes</taxon>
        <taxon>Streptosporangiales</taxon>
        <taxon>Streptosporangiaceae</taxon>
        <taxon>Nonomuraea</taxon>
    </lineage>
</organism>
<keyword evidence="3" id="KW-1185">Reference proteome</keyword>
<accession>A0ABW4GEE9</accession>
<dbReference type="Proteomes" id="UP001597097">
    <property type="component" value="Unassembled WGS sequence"/>
</dbReference>
<evidence type="ECO:0000313" key="3">
    <source>
        <dbReference type="Proteomes" id="UP001597097"/>
    </source>
</evidence>
<dbReference type="InterPro" id="IPR051411">
    <property type="entry name" value="Polyketide_trans_af380"/>
</dbReference>
<dbReference type="PANTHER" id="PTHR47751:SF1">
    <property type="entry name" value="SUPERFAMILY HYDROLASE, PUTATIVE (AFU_ORTHOLOGUE AFUA_2G16580)-RELATED"/>
    <property type="match status" value="1"/>
</dbReference>
<evidence type="ECO:0000313" key="2">
    <source>
        <dbReference type="EMBL" id="MFD1540900.1"/>
    </source>
</evidence>
<dbReference type="InterPro" id="IPR022742">
    <property type="entry name" value="Hydrolase_4"/>
</dbReference>
<dbReference type="GO" id="GO:0016787">
    <property type="term" value="F:hydrolase activity"/>
    <property type="evidence" value="ECO:0007669"/>
    <property type="project" value="UniProtKB-KW"/>
</dbReference>
<comment type="caution">
    <text evidence="2">The sequence shown here is derived from an EMBL/GenBank/DDBJ whole genome shotgun (WGS) entry which is preliminary data.</text>
</comment>
<feature type="domain" description="Serine aminopeptidase S33" evidence="1">
    <location>
        <begin position="52"/>
        <end position="245"/>
    </location>
</feature>
<evidence type="ECO:0000259" key="1">
    <source>
        <dbReference type="Pfam" id="PF12146"/>
    </source>
</evidence>
<dbReference type="EMBL" id="JBHUCM010000020">
    <property type="protein sequence ID" value="MFD1540900.1"/>
    <property type="molecule type" value="Genomic_DNA"/>
</dbReference>
<dbReference type="PANTHER" id="PTHR47751">
    <property type="entry name" value="SUPERFAMILY HYDROLASE, PUTATIVE (AFU_ORTHOLOGUE AFUA_2G16580)-RELATED"/>
    <property type="match status" value="1"/>
</dbReference>
<gene>
    <name evidence="2" type="ORF">ACFSJ0_27845</name>
</gene>
<keyword evidence="2" id="KW-0378">Hydrolase</keyword>
<name>A0ABW4GEE9_9ACTN</name>
<protein>
    <submittedName>
        <fullName evidence="2">Alpha/beta hydrolase</fullName>
    </submittedName>
</protein>